<evidence type="ECO:0000313" key="2">
    <source>
        <dbReference type="Proteomes" id="UP000193642"/>
    </source>
</evidence>
<dbReference type="InterPro" id="IPR036865">
    <property type="entry name" value="CRAL-TRIO_dom_sf"/>
</dbReference>
<reference evidence="1 2" key="1">
    <citation type="submission" date="2016-07" db="EMBL/GenBank/DDBJ databases">
        <title>Pervasive Adenine N6-methylation of Active Genes in Fungi.</title>
        <authorList>
            <consortium name="DOE Joint Genome Institute"/>
            <person name="Mondo S.J."/>
            <person name="Dannebaum R.O."/>
            <person name="Kuo R.C."/>
            <person name="Labutti K."/>
            <person name="Haridas S."/>
            <person name="Kuo A."/>
            <person name="Salamov A."/>
            <person name="Ahrendt S.R."/>
            <person name="Lipzen A."/>
            <person name="Sullivan W."/>
            <person name="Andreopoulos W.B."/>
            <person name="Clum A."/>
            <person name="Lindquist E."/>
            <person name="Daum C."/>
            <person name="Ramamoorthy G.K."/>
            <person name="Gryganskyi A."/>
            <person name="Culley D."/>
            <person name="Magnuson J.K."/>
            <person name="James T.Y."/>
            <person name="O'Malley M.A."/>
            <person name="Stajich J.E."/>
            <person name="Spatafora J.W."/>
            <person name="Visel A."/>
            <person name="Grigoriev I.V."/>
        </authorList>
    </citation>
    <scope>NUCLEOTIDE SEQUENCE [LARGE SCALE GENOMIC DNA]</scope>
    <source>
        <strain evidence="1 2">JEL800</strain>
    </source>
</reference>
<dbReference type="Gene3D" id="3.40.525.10">
    <property type="entry name" value="CRAL-TRIO lipid binding domain"/>
    <property type="match status" value="1"/>
</dbReference>
<dbReference type="SUPFAM" id="SSF52087">
    <property type="entry name" value="CRAL/TRIO domain"/>
    <property type="match status" value="1"/>
</dbReference>
<evidence type="ECO:0000313" key="1">
    <source>
        <dbReference type="EMBL" id="ORY40938.1"/>
    </source>
</evidence>
<proteinExistence type="predicted"/>
<accession>A0A1Y2C1M7</accession>
<gene>
    <name evidence="1" type="ORF">BCR33DRAFT_826799</name>
</gene>
<dbReference type="EMBL" id="MCGO01000033">
    <property type="protein sequence ID" value="ORY40938.1"/>
    <property type="molecule type" value="Genomic_DNA"/>
</dbReference>
<dbReference type="Proteomes" id="UP000193642">
    <property type="component" value="Unassembled WGS sequence"/>
</dbReference>
<dbReference type="OrthoDB" id="10398160at2759"/>
<name>A0A1Y2C1M7_9FUNG</name>
<dbReference type="AlphaFoldDB" id="A0A1Y2C1M7"/>
<comment type="caution">
    <text evidence="1">The sequence shown here is derived from an EMBL/GenBank/DDBJ whole genome shotgun (WGS) entry which is preliminary data.</text>
</comment>
<sequence>MPSLTTLTQLQSEIDCSQILSTANLGSHLIARSLLANDCDVKATVDSLTEFAQWHQSKLGSSSARVSIKHVHSLLRTRQLVLLPNSFDRHGNRLILFTPDSSTSQQSLETVLMYFAYWFHQQPLETGCLVLVNLQHVACDPLHWLPNLHAFFTSTNPARPSPLRFLCIHQTLAISSVWSQARGILNENALDFESVPVDRASLYVDSRYLPKEFGGTREDWHVAVEVDEFIRARYEAEWGGIPKVEPQIQFSDVEMVETSGDAMEVDVVANHGKSTKRAFNDGDESARPTIFKRVKANVSNLLSMVTEHNLGGTIPGL</sequence>
<protein>
    <recommendedName>
        <fullName evidence="3">CRAL-TRIO domain-containing protein</fullName>
    </recommendedName>
</protein>
<evidence type="ECO:0008006" key="3">
    <source>
        <dbReference type="Google" id="ProtNLM"/>
    </source>
</evidence>
<organism evidence="1 2">
    <name type="scientific">Rhizoclosmatium globosum</name>
    <dbReference type="NCBI Taxonomy" id="329046"/>
    <lineage>
        <taxon>Eukaryota</taxon>
        <taxon>Fungi</taxon>
        <taxon>Fungi incertae sedis</taxon>
        <taxon>Chytridiomycota</taxon>
        <taxon>Chytridiomycota incertae sedis</taxon>
        <taxon>Chytridiomycetes</taxon>
        <taxon>Chytridiales</taxon>
        <taxon>Chytriomycetaceae</taxon>
        <taxon>Rhizoclosmatium</taxon>
    </lineage>
</organism>
<keyword evidence="2" id="KW-1185">Reference proteome</keyword>